<dbReference type="Pfam" id="PF01289">
    <property type="entry name" value="Thiol_cytolysin"/>
    <property type="match status" value="1"/>
</dbReference>
<evidence type="ECO:0000313" key="2">
    <source>
        <dbReference type="Proteomes" id="UP000278775"/>
    </source>
</evidence>
<dbReference type="RefSeq" id="WP_122634878.1">
    <property type="nucleotide sequence ID" value="NZ_QWIU01000002.1"/>
</dbReference>
<dbReference type="Gene3D" id="3.90.840.10">
    <property type="entry name" value="Thiol-activated cytolysin superfamily/Thiol-activated cytolysin, alpha-beta domain"/>
    <property type="match status" value="1"/>
</dbReference>
<dbReference type="OrthoDB" id="662759at2"/>
<comment type="caution">
    <text evidence="1">The sequence shown here is derived from an EMBL/GenBank/DDBJ whole genome shotgun (WGS) entry which is preliminary data.</text>
</comment>
<dbReference type="Proteomes" id="UP000278775">
    <property type="component" value="Unassembled WGS sequence"/>
</dbReference>
<dbReference type="GO" id="GO:0015485">
    <property type="term" value="F:cholesterol binding"/>
    <property type="evidence" value="ECO:0007669"/>
    <property type="project" value="InterPro"/>
</dbReference>
<protein>
    <submittedName>
        <fullName evidence="1">Thiol-activated cytolysin</fullName>
    </submittedName>
</protein>
<dbReference type="PROSITE" id="PS51257">
    <property type="entry name" value="PROKAR_LIPOPROTEIN"/>
    <property type="match status" value="1"/>
</dbReference>
<sequence>MKLKFLAILCIGALYSCNQENMLDNNSNIDLNSLRENNIYDGPATQLIKKEIKNIPANTSTKDFENCVDVSEHQEKTFDHFSRLGTGASLMWPGNIVQGKTIKTGQLASIPIGDNGRNSIEVKVDAFSSSPTIPSSQLITEPTPGKVQTALQAMLNGFYDSGTNFPANYSIDIQRTFNSKQLQIALNVGYTGAIGMDVGGSFGINFNTSKTYYAVTLKQKFFEVSVNPKTGLKGNDGWITSSYPQAQLDQYISADNPAVYISSVTYGRLYTLLYESDEKATKIEQALNFAYKNPTANISASQKTEFSTTLQNARVYVKQLGGSATAGLEASLGTLAGNFDSVRNFVVTGAEVSKTNPGYPIEYAAVNIGSNLPVTVKVEDQVNYQNCTDNGYKLILKNMDYATLPVVLRTEDNWDSSVYYLASGEQVVLPYNANLMQFTYNGSPLEEIDLNNGSSADDIKFYKTTNTQYSKTIYYRRQNFGLSTFQPLFLNYPNIANTTAYTIIDHDGINGGPAAKIEATKDTNNNALKIEIKRK</sequence>
<dbReference type="AlphaFoldDB" id="A0A3M7TBS8"/>
<evidence type="ECO:0000313" key="1">
    <source>
        <dbReference type="EMBL" id="RNA60648.1"/>
    </source>
</evidence>
<reference evidence="1 2" key="1">
    <citation type="submission" date="2018-08" db="EMBL/GenBank/DDBJ databases">
        <title>Chryseobacterium nematophagum: a novel matrix digesting pathogen of nematodes.</title>
        <authorList>
            <person name="Page A."/>
            <person name="Roberts M."/>
            <person name="Felix M.-A."/>
            <person name="Weir W."/>
        </authorList>
    </citation>
    <scope>NUCLEOTIDE SEQUENCE [LARGE SCALE GENOMIC DNA]</scope>
    <source>
        <strain evidence="1 2">JUb129</strain>
    </source>
</reference>
<dbReference type="InterPro" id="IPR036359">
    <property type="entry name" value="Thiol_cytolysin_sf"/>
</dbReference>
<proteinExistence type="predicted"/>
<accession>A0A3M7TBS8</accession>
<dbReference type="EMBL" id="QWIU01000002">
    <property type="protein sequence ID" value="RNA60648.1"/>
    <property type="molecule type" value="Genomic_DNA"/>
</dbReference>
<dbReference type="Gene3D" id="3.40.30.40">
    <property type="entry name" value="Perfringolysin"/>
    <property type="match status" value="1"/>
</dbReference>
<organism evidence="1 2">
    <name type="scientific">Chryseobacterium nematophagum</name>
    <dbReference type="NCBI Taxonomy" id="2305228"/>
    <lineage>
        <taxon>Bacteria</taxon>
        <taxon>Pseudomonadati</taxon>
        <taxon>Bacteroidota</taxon>
        <taxon>Flavobacteriia</taxon>
        <taxon>Flavobacteriales</taxon>
        <taxon>Weeksellaceae</taxon>
        <taxon>Chryseobacterium group</taxon>
        <taxon>Chryseobacterium</taxon>
    </lineage>
</organism>
<name>A0A3M7TBS8_9FLAO</name>
<dbReference type="InterPro" id="IPR036363">
    <property type="entry name" value="Thiol_cytolysin_ab_sf"/>
</dbReference>
<gene>
    <name evidence="1" type="ORF">D1631_01225</name>
</gene>
<dbReference type="SUPFAM" id="SSF56978">
    <property type="entry name" value="Perfringolysin"/>
    <property type="match status" value="1"/>
</dbReference>
<dbReference type="InterPro" id="IPR001869">
    <property type="entry name" value="Thiol_cytolysin"/>
</dbReference>